<keyword evidence="3" id="KW-1185">Reference proteome</keyword>
<dbReference type="EMBL" id="CATOUU010000227">
    <property type="protein sequence ID" value="CAI9921623.1"/>
    <property type="molecule type" value="Genomic_DNA"/>
</dbReference>
<gene>
    <name evidence="2" type="ORF">HINF_LOCUS63039</name>
    <name evidence="1" type="ORF">HINF_LOCUS9268</name>
</gene>
<evidence type="ECO:0000313" key="2">
    <source>
        <dbReference type="EMBL" id="CAL6086180.1"/>
    </source>
</evidence>
<protein>
    <submittedName>
        <fullName evidence="2">Hypothetical_protein</fullName>
    </submittedName>
</protein>
<dbReference type="AlphaFoldDB" id="A0AA86NLG5"/>
<reference evidence="2 3" key="2">
    <citation type="submission" date="2024-07" db="EMBL/GenBank/DDBJ databases">
        <authorList>
            <person name="Akdeniz Z."/>
        </authorList>
    </citation>
    <scope>NUCLEOTIDE SEQUENCE [LARGE SCALE GENOMIC DNA]</scope>
</reference>
<reference evidence="1" key="1">
    <citation type="submission" date="2023-06" db="EMBL/GenBank/DDBJ databases">
        <authorList>
            <person name="Kurt Z."/>
        </authorList>
    </citation>
    <scope>NUCLEOTIDE SEQUENCE</scope>
</reference>
<name>A0AA86NLG5_9EUKA</name>
<proteinExistence type="predicted"/>
<dbReference type="Proteomes" id="UP001642409">
    <property type="component" value="Unassembled WGS sequence"/>
</dbReference>
<evidence type="ECO:0000313" key="3">
    <source>
        <dbReference type="Proteomes" id="UP001642409"/>
    </source>
</evidence>
<sequence>MKIRCFYLAQSQMGKTCIISKIFSRFRLILNGYFAENLLTYIRSKIFLSFQNLCKLGVKKIVAAKSSLYNILKESKVGSPQSSYYRCVRMCITFDTKRYFRIKQNHYAQMKDQNGEPLRVIPIIIGKNCTIHTKSRDELDIKMESVYEETYLECIKPTARQSCIRKGDKKR</sequence>
<comment type="caution">
    <text evidence="1">The sequence shown here is derived from an EMBL/GenBank/DDBJ whole genome shotgun (WGS) entry which is preliminary data.</text>
</comment>
<organism evidence="1">
    <name type="scientific">Hexamita inflata</name>
    <dbReference type="NCBI Taxonomy" id="28002"/>
    <lineage>
        <taxon>Eukaryota</taxon>
        <taxon>Metamonada</taxon>
        <taxon>Diplomonadida</taxon>
        <taxon>Hexamitidae</taxon>
        <taxon>Hexamitinae</taxon>
        <taxon>Hexamita</taxon>
    </lineage>
</organism>
<evidence type="ECO:0000313" key="1">
    <source>
        <dbReference type="EMBL" id="CAI9921623.1"/>
    </source>
</evidence>
<dbReference type="EMBL" id="CAXDID020000391">
    <property type="protein sequence ID" value="CAL6086180.1"/>
    <property type="molecule type" value="Genomic_DNA"/>
</dbReference>
<accession>A0AA86NLG5</accession>